<dbReference type="EMBL" id="CAJJDM010000112">
    <property type="protein sequence ID" value="CAD8099193.1"/>
    <property type="molecule type" value="Genomic_DNA"/>
</dbReference>
<name>A0A8S1P8X5_PARPR</name>
<dbReference type="InterPro" id="IPR003033">
    <property type="entry name" value="SCP2_sterol-bd_dom"/>
</dbReference>
<reference evidence="2" key="1">
    <citation type="submission" date="2021-01" db="EMBL/GenBank/DDBJ databases">
        <authorList>
            <consortium name="Genoscope - CEA"/>
            <person name="William W."/>
        </authorList>
    </citation>
    <scope>NUCLEOTIDE SEQUENCE</scope>
</reference>
<dbReference type="Pfam" id="PF02036">
    <property type="entry name" value="SCP2"/>
    <property type="match status" value="1"/>
</dbReference>
<gene>
    <name evidence="2" type="ORF">PPRIM_AZ9-3.1.T1090024</name>
</gene>
<evidence type="ECO:0000259" key="1">
    <source>
        <dbReference type="Pfam" id="PF02036"/>
    </source>
</evidence>
<accession>A0A8S1P8X5</accession>
<dbReference type="AlphaFoldDB" id="A0A8S1P8X5"/>
<comment type="caution">
    <text evidence="2">The sequence shown here is derived from an EMBL/GenBank/DDBJ whole genome shotgun (WGS) entry which is preliminary data.</text>
</comment>
<keyword evidence="3" id="KW-1185">Reference proteome</keyword>
<proteinExistence type="predicted"/>
<evidence type="ECO:0000313" key="2">
    <source>
        <dbReference type="EMBL" id="CAD8099193.1"/>
    </source>
</evidence>
<dbReference type="GO" id="GO:0005829">
    <property type="term" value="C:cytosol"/>
    <property type="evidence" value="ECO:0007669"/>
    <property type="project" value="TreeGrafter"/>
</dbReference>
<feature type="domain" description="SCP2" evidence="1">
    <location>
        <begin position="19"/>
        <end position="101"/>
    </location>
</feature>
<dbReference type="Proteomes" id="UP000688137">
    <property type="component" value="Unassembled WGS sequence"/>
</dbReference>
<dbReference type="PANTHER" id="PTHR10094:SF25">
    <property type="entry name" value="SCP2 STEROL-BINDING DOMAIN-CONTAINING PROTEIN 1"/>
    <property type="match status" value="1"/>
</dbReference>
<organism evidence="2 3">
    <name type="scientific">Paramecium primaurelia</name>
    <dbReference type="NCBI Taxonomy" id="5886"/>
    <lineage>
        <taxon>Eukaryota</taxon>
        <taxon>Sar</taxon>
        <taxon>Alveolata</taxon>
        <taxon>Ciliophora</taxon>
        <taxon>Intramacronucleata</taxon>
        <taxon>Oligohymenophorea</taxon>
        <taxon>Peniculida</taxon>
        <taxon>Parameciidae</taxon>
        <taxon>Paramecium</taxon>
    </lineage>
</organism>
<protein>
    <recommendedName>
        <fullName evidence="1">SCP2 domain-containing protein</fullName>
    </recommendedName>
</protein>
<evidence type="ECO:0000313" key="3">
    <source>
        <dbReference type="Proteomes" id="UP000688137"/>
    </source>
</evidence>
<dbReference type="PANTHER" id="PTHR10094">
    <property type="entry name" value="STEROL CARRIER PROTEIN 2 SCP-2 FAMILY PROTEIN"/>
    <property type="match status" value="1"/>
</dbReference>
<sequence>MALKSAVLYEKMDPFIKSQRTELVKKINAVYYFEVSKAKGEPPEVQSQKWNRRKVGTADATFTMIDDDKIVMAQGKLNPQQAFMQGKMNIKGNMAAATKFTPDLLPKDAKF</sequence>